<evidence type="ECO:0000313" key="2">
    <source>
        <dbReference type="Proteomes" id="UP000319700"/>
    </source>
</evidence>
<dbReference type="RefSeq" id="WP_140505033.1">
    <property type="nucleotide sequence ID" value="NZ_RCZH01000004.1"/>
</dbReference>
<dbReference type="AlphaFoldDB" id="A0A502F026"/>
<proteinExistence type="predicted"/>
<gene>
    <name evidence="1" type="ORF">EAH81_06490</name>
</gene>
<sequence length="730" mass="78594">MAIQTLETIKNWFRTGRKPKQTQFWDTWDSFRHKSEEIPVAEINGIDELLQNKTDSEIFENHLTDPNAHAECFVEKLDKGGFTGTAKNIDDRLSAIENPDRVLKFGTITLTGLNITIPANAFVWVLNKISYLSSDAYSETISAATTGMYRNDIVVGNNLGTYQIIQGLEGTTGTAAAEPSVPIGTIKLGFISVFGAIITDSGSAPSIEKVTIVDNDRLFIEDSESSFSKKAIKFLNIKTTLTPFFEALFLTQTTNQNISGIKTFLSGKFGLRNVANTFTSFFTNANTASRTYTLQNRDGTLLDNTDLSTINTALGTKQAVFSGVANYITKSINSTTLGVSRLLDNGTSFGIGTAKSPTKDITLGNQINREIGIEESSNTAIGKDLTISAGRTINYTENAFFNALTPPFGFSSYGMCSTPSGNIYIVTLSNKLYKQTYGSGPFVDLGTVLPQGTGALCICSTSTNDLYIGVLNGDIYKQTNETGPFVALGQTSRQWYGLCALGTSIYASVQNGDIYKQTGGTGNFIALGQTNRIWTRMAASSTSVYVCVSGGGIYKQTNGNGAFTQHSANNSTGITISKSNDIFINIGTDIFKQTNETGPFVATGSTVTSNGIWGMATHSNGNIYAGDFGSTIFMMQNNGSGAPNLDGGTFKHKAGTGKGTGRSRHEFYTGQKTAFGTDMQVDTLRCYIDENGYMIWVNMPTYSDNTAAISGGLPTGCEYKTVTGDRKIVY</sequence>
<keyword evidence="2" id="KW-1185">Reference proteome</keyword>
<organism evidence="1 2">
    <name type="scientific">Flavobacterium pectinovorum</name>
    <dbReference type="NCBI Taxonomy" id="29533"/>
    <lineage>
        <taxon>Bacteria</taxon>
        <taxon>Pseudomonadati</taxon>
        <taxon>Bacteroidota</taxon>
        <taxon>Flavobacteriia</taxon>
        <taxon>Flavobacteriales</taxon>
        <taxon>Flavobacteriaceae</taxon>
        <taxon>Flavobacterium</taxon>
    </lineage>
</organism>
<name>A0A502F026_9FLAO</name>
<reference evidence="1 2" key="1">
    <citation type="journal article" date="2019" name="Environ. Microbiol.">
        <title>Species interactions and distinct microbial communities in high Arctic permafrost affected cryosols are associated with the CH4 and CO2 gas fluxes.</title>
        <authorList>
            <person name="Altshuler I."/>
            <person name="Hamel J."/>
            <person name="Turney S."/>
            <person name="Magnuson E."/>
            <person name="Levesque R."/>
            <person name="Greer C."/>
            <person name="Whyte L.G."/>
        </authorList>
    </citation>
    <scope>NUCLEOTIDE SEQUENCE [LARGE SCALE GENOMIC DNA]</scope>
    <source>
        <strain evidence="1 2">42</strain>
    </source>
</reference>
<dbReference type="OrthoDB" id="1375847at2"/>
<protein>
    <submittedName>
        <fullName evidence="1">Uncharacterized protein</fullName>
    </submittedName>
</protein>
<dbReference type="Proteomes" id="UP000319700">
    <property type="component" value="Unassembled WGS sequence"/>
</dbReference>
<accession>A0A502F026</accession>
<dbReference type="EMBL" id="RCZH01000004">
    <property type="protein sequence ID" value="TPG41966.1"/>
    <property type="molecule type" value="Genomic_DNA"/>
</dbReference>
<dbReference type="SUPFAM" id="SSF63829">
    <property type="entry name" value="Calcium-dependent phosphotriesterase"/>
    <property type="match status" value="1"/>
</dbReference>
<evidence type="ECO:0000313" key="1">
    <source>
        <dbReference type="EMBL" id="TPG41966.1"/>
    </source>
</evidence>
<comment type="caution">
    <text evidence="1">The sequence shown here is derived from an EMBL/GenBank/DDBJ whole genome shotgun (WGS) entry which is preliminary data.</text>
</comment>